<dbReference type="GO" id="GO:0003700">
    <property type="term" value="F:DNA-binding transcription factor activity"/>
    <property type="evidence" value="ECO:0007669"/>
    <property type="project" value="InterPro"/>
</dbReference>
<evidence type="ECO:0000256" key="7">
    <source>
        <dbReference type="SAM" id="MobiDB-lite"/>
    </source>
</evidence>
<gene>
    <name evidence="10" type="ORF">L484_019952</name>
</gene>
<protein>
    <submittedName>
        <fullName evidence="10">Transcription factor</fullName>
    </submittedName>
</protein>
<dbReference type="eggNOG" id="KOG0048">
    <property type="taxonomic scope" value="Eukaryota"/>
</dbReference>
<dbReference type="PANTHER" id="PTHR45675:SF117">
    <property type="entry name" value="MYB-RELATED PROTEIN MYBAS2-LIKE"/>
    <property type="match status" value="1"/>
</dbReference>
<dbReference type="InterPro" id="IPR044676">
    <property type="entry name" value="EOBI/EOBII-like_plant"/>
</dbReference>
<keyword evidence="3" id="KW-0805">Transcription regulation</keyword>
<dbReference type="InterPro" id="IPR017930">
    <property type="entry name" value="Myb_dom"/>
</dbReference>
<dbReference type="PROSITE" id="PS50090">
    <property type="entry name" value="MYB_LIKE"/>
    <property type="match status" value="2"/>
</dbReference>
<dbReference type="FunFam" id="1.10.10.60:FF:000011">
    <property type="entry name" value="Myb transcription factor"/>
    <property type="match status" value="1"/>
</dbReference>
<dbReference type="InterPro" id="IPR009057">
    <property type="entry name" value="Homeodomain-like_sf"/>
</dbReference>
<dbReference type="InterPro" id="IPR001005">
    <property type="entry name" value="SANT/Myb"/>
</dbReference>
<sequence length="299" mass="33775">MSTNITKSSNTSSSEDDTNELRRGPWTVEEDSLLIHYIARHGEGRWNLLAKRSGLRRTGKSCRLRWLNYLKPDVKRGNLTPEEQLLILDLHSKWGNRWSKIAQFLPGRTDNEIKNYWRTRVQKQAKHLKIDIGSAAFQDIIRRFWMPRLIQKIEGSTFSGTAIQNNPTAPTPIHIASQQSHSPTIAENSSSSQKVVSGHGNQNISINMSHISHFSEYPNSAFPQPMALNNDYNTTFVEGCSYGGDKNDYDMCVFNQTSVSADGVLQNPVGGCHVAGSNWAENDISASMWNMDELWQYNS</sequence>
<evidence type="ECO:0000256" key="4">
    <source>
        <dbReference type="ARBA" id="ARBA00023125"/>
    </source>
</evidence>
<dbReference type="InterPro" id="IPR001345">
    <property type="entry name" value="PG/BPGM_mutase_AS"/>
</dbReference>
<keyword evidence="4" id="KW-0238">DNA-binding</keyword>
<dbReference type="CDD" id="cd00167">
    <property type="entry name" value="SANT"/>
    <property type="match status" value="2"/>
</dbReference>
<dbReference type="Pfam" id="PF00249">
    <property type="entry name" value="Myb_DNA-binding"/>
    <property type="match status" value="2"/>
</dbReference>
<evidence type="ECO:0000259" key="9">
    <source>
        <dbReference type="PROSITE" id="PS51294"/>
    </source>
</evidence>
<evidence type="ECO:0000256" key="5">
    <source>
        <dbReference type="ARBA" id="ARBA00023163"/>
    </source>
</evidence>
<dbReference type="GO" id="GO:0005634">
    <property type="term" value="C:nucleus"/>
    <property type="evidence" value="ECO:0007669"/>
    <property type="project" value="UniProtKB-SubCell"/>
</dbReference>
<dbReference type="KEGG" id="mnt:21402867"/>
<reference evidence="11" key="1">
    <citation type="submission" date="2013-01" db="EMBL/GenBank/DDBJ databases">
        <title>Draft Genome Sequence of a Mulberry Tree, Morus notabilis C.K. Schneid.</title>
        <authorList>
            <person name="He N."/>
            <person name="Zhao S."/>
        </authorList>
    </citation>
    <scope>NUCLEOTIDE SEQUENCE</scope>
</reference>
<keyword evidence="5" id="KW-0804">Transcription</keyword>
<keyword evidence="2" id="KW-0677">Repeat</keyword>
<feature type="region of interest" description="Disordered" evidence="7">
    <location>
        <begin position="1"/>
        <end position="22"/>
    </location>
</feature>
<dbReference type="SMART" id="SM00717">
    <property type="entry name" value="SANT"/>
    <property type="match status" value="2"/>
</dbReference>
<dbReference type="GO" id="GO:0003824">
    <property type="term" value="F:catalytic activity"/>
    <property type="evidence" value="ECO:0007669"/>
    <property type="project" value="InterPro"/>
</dbReference>
<organism evidence="10 11">
    <name type="scientific">Morus notabilis</name>
    <dbReference type="NCBI Taxonomy" id="981085"/>
    <lineage>
        <taxon>Eukaryota</taxon>
        <taxon>Viridiplantae</taxon>
        <taxon>Streptophyta</taxon>
        <taxon>Embryophyta</taxon>
        <taxon>Tracheophyta</taxon>
        <taxon>Spermatophyta</taxon>
        <taxon>Magnoliopsida</taxon>
        <taxon>eudicotyledons</taxon>
        <taxon>Gunneridae</taxon>
        <taxon>Pentapetalae</taxon>
        <taxon>rosids</taxon>
        <taxon>fabids</taxon>
        <taxon>Rosales</taxon>
        <taxon>Moraceae</taxon>
        <taxon>Moreae</taxon>
        <taxon>Morus</taxon>
    </lineage>
</organism>
<feature type="domain" description="HTH myb-type" evidence="9">
    <location>
        <begin position="18"/>
        <end position="74"/>
    </location>
</feature>
<dbReference type="Proteomes" id="UP000030645">
    <property type="component" value="Unassembled WGS sequence"/>
</dbReference>
<evidence type="ECO:0000313" key="10">
    <source>
        <dbReference type="EMBL" id="EXB56907.1"/>
    </source>
</evidence>
<feature type="domain" description="Myb-like" evidence="8">
    <location>
        <begin position="71"/>
        <end position="121"/>
    </location>
</feature>
<evidence type="ECO:0000313" key="11">
    <source>
        <dbReference type="Proteomes" id="UP000030645"/>
    </source>
</evidence>
<dbReference type="GO" id="GO:0043565">
    <property type="term" value="F:sequence-specific DNA binding"/>
    <property type="evidence" value="ECO:0007669"/>
    <property type="project" value="InterPro"/>
</dbReference>
<dbReference type="EMBL" id="KE344319">
    <property type="protein sequence ID" value="EXB56907.1"/>
    <property type="molecule type" value="Genomic_DNA"/>
</dbReference>
<comment type="subcellular location">
    <subcellularLocation>
        <location evidence="1">Nucleus</location>
    </subcellularLocation>
</comment>
<dbReference type="PANTHER" id="PTHR45675">
    <property type="entry name" value="MYB TRANSCRIPTION FACTOR-RELATED-RELATED"/>
    <property type="match status" value="1"/>
</dbReference>
<feature type="domain" description="HTH myb-type" evidence="9">
    <location>
        <begin position="75"/>
        <end position="125"/>
    </location>
</feature>
<dbReference type="OrthoDB" id="2143914at2759"/>
<evidence type="ECO:0000256" key="3">
    <source>
        <dbReference type="ARBA" id="ARBA00023015"/>
    </source>
</evidence>
<dbReference type="PROSITE" id="PS51294">
    <property type="entry name" value="HTH_MYB"/>
    <property type="match status" value="2"/>
</dbReference>
<proteinExistence type="predicted"/>
<dbReference type="FunFam" id="1.10.10.60:FF:000107">
    <property type="entry name" value="MYB transcription factor"/>
    <property type="match status" value="1"/>
</dbReference>
<evidence type="ECO:0000259" key="8">
    <source>
        <dbReference type="PROSITE" id="PS50090"/>
    </source>
</evidence>
<dbReference type="AlphaFoldDB" id="W9QXC4"/>
<name>W9QXC4_9ROSA</name>
<feature type="domain" description="Myb-like" evidence="8">
    <location>
        <begin position="18"/>
        <end position="70"/>
    </location>
</feature>
<dbReference type="SUPFAM" id="SSF46689">
    <property type="entry name" value="Homeodomain-like"/>
    <property type="match status" value="1"/>
</dbReference>
<evidence type="ECO:0000256" key="2">
    <source>
        <dbReference type="ARBA" id="ARBA00022737"/>
    </source>
</evidence>
<dbReference type="Gene3D" id="1.10.10.60">
    <property type="entry name" value="Homeodomain-like"/>
    <property type="match status" value="2"/>
</dbReference>
<keyword evidence="11" id="KW-1185">Reference proteome</keyword>
<dbReference type="PROSITE" id="PS00175">
    <property type="entry name" value="PG_MUTASE"/>
    <property type="match status" value="1"/>
</dbReference>
<feature type="region of interest" description="Disordered" evidence="7">
    <location>
        <begin position="179"/>
        <end position="198"/>
    </location>
</feature>
<evidence type="ECO:0000256" key="6">
    <source>
        <dbReference type="ARBA" id="ARBA00023242"/>
    </source>
</evidence>
<keyword evidence="6" id="KW-0539">Nucleus</keyword>
<evidence type="ECO:0000256" key="1">
    <source>
        <dbReference type="ARBA" id="ARBA00004123"/>
    </source>
</evidence>
<accession>W9QXC4</accession>